<dbReference type="RefSeq" id="WP_264600313.1">
    <property type="nucleotide sequence ID" value="NZ_JAOQNS010000002.1"/>
</dbReference>
<comment type="caution">
    <text evidence="1">The sequence shown here is derived from an EMBL/GenBank/DDBJ whole genome shotgun (WGS) entry which is preliminary data.</text>
</comment>
<evidence type="ECO:0000313" key="2">
    <source>
        <dbReference type="Proteomes" id="UP001209755"/>
    </source>
</evidence>
<gene>
    <name evidence="1" type="ORF">M2319_000973</name>
</gene>
<sequence length="94" mass="10247">MAVTEKKILLLARRDHTEAMRVAAGLTIFGHHVRLVFMNEPVAQTEANAEQAELLDLADIEPETTVPEMADELTHLDAMALGEAIADADIVINV</sequence>
<reference evidence="2" key="1">
    <citation type="submission" date="2023-07" db="EMBL/GenBank/DDBJ databases">
        <title>Genome sequencing of Purple Non-Sulfur Bacteria from various extreme environments.</title>
        <authorList>
            <person name="Mayer M."/>
        </authorList>
    </citation>
    <scope>NUCLEOTIDE SEQUENCE [LARGE SCALE GENOMIC DNA]</scope>
    <source>
        <strain evidence="2">DSM 17935</strain>
    </source>
</reference>
<keyword evidence="2" id="KW-1185">Reference proteome</keyword>
<dbReference type="Proteomes" id="UP001209755">
    <property type="component" value="Unassembled WGS sequence"/>
</dbReference>
<dbReference type="EMBL" id="JAOQNS010000002">
    <property type="protein sequence ID" value="MCW2306654.1"/>
    <property type="molecule type" value="Genomic_DNA"/>
</dbReference>
<protein>
    <submittedName>
        <fullName evidence="1">Thioesterase domain-containing protein</fullName>
    </submittedName>
</protein>
<organism evidence="1 2">
    <name type="scientific">Rhodobium gokarnense</name>
    <dbReference type="NCBI Taxonomy" id="364296"/>
    <lineage>
        <taxon>Bacteria</taxon>
        <taxon>Pseudomonadati</taxon>
        <taxon>Pseudomonadota</taxon>
        <taxon>Alphaproteobacteria</taxon>
        <taxon>Hyphomicrobiales</taxon>
        <taxon>Rhodobiaceae</taxon>
        <taxon>Rhodobium</taxon>
    </lineage>
</organism>
<name>A0ABT3H8D5_9HYPH</name>
<accession>A0ABT3H8D5</accession>
<evidence type="ECO:0000313" key="1">
    <source>
        <dbReference type="EMBL" id="MCW2306654.1"/>
    </source>
</evidence>
<proteinExistence type="predicted"/>